<comment type="caution">
    <text evidence="2">The sequence shown here is derived from an EMBL/GenBank/DDBJ whole genome shotgun (WGS) entry which is preliminary data.</text>
</comment>
<name>A0A371EAB5_MUCPR</name>
<reference evidence="2" key="1">
    <citation type="submission" date="2018-05" db="EMBL/GenBank/DDBJ databases">
        <title>Draft genome of Mucuna pruriens seed.</title>
        <authorList>
            <person name="Nnadi N.E."/>
            <person name="Vos R."/>
            <person name="Hasami M.H."/>
            <person name="Devisetty U.K."/>
            <person name="Aguiy J.C."/>
        </authorList>
    </citation>
    <scope>NUCLEOTIDE SEQUENCE [LARGE SCALE GENOMIC DNA]</scope>
    <source>
        <strain evidence="2">JCA_2017</strain>
    </source>
</reference>
<keyword evidence="3" id="KW-1185">Reference proteome</keyword>
<dbReference type="PANTHER" id="PTHR47273">
    <property type="entry name" value="EXPRESSED PROTEIN"/>
    <property type="match status" value="1"/>
</dbReference>
<dbReference type="AlphaFoldDB" id="A0A371EAB5"/>
<organism evidence="2 3">
    <name type="scientific">Mucuna pruriens</name>
    <name type="common">Velvet bean</name>
    <name type="synonym">Dolichos pruriens</name>
    <dbReference type="NCBI Taxonomy" id="157652"/>
    <lineage>
        <taxon>Eukaryota</taxon>
        <taxon>Viridiplantae</taxon>
        <taxon>Streptophyta</taxon>
        <taxon>Embryophyta</taxon>
        <taxon>Tracheophyta</taxon>
        <taxon>Spermatophyta</taxon>
        <taxon>Magnoliopsida</taxon>
        <taxon>eudicotyledons</taxon>
        <taxon>Gunneridae</taxon>
        <taxon>Pentapetalae</taxon>
        <taxon>rosids</taxon>
        <taxon>fabids</taxon>
        <taxon>Fabales</taxon>
        <taxon>Fabaceae</taxon>
        <taxon>Papilionoideae</taxon>
        <taxon>50 kb inversion clade</taxon>
        <taxon>NPAAA clade</taxon>
        <taxon>indigoferoid/millettioid clade</taxon>
        <taxon>Phaseoleae</taxon>
        <taxon>Mucuna</taxon>
    </lineage>
</organism>
<feature type="chain" id="PRO_5016868384" description="Pollen Ole e 1 allergen and extensin family protein" evidence="1">
    <location>
        <begin position="28"/>
        <end position="210"/>
    </location>
</feature>
<evidence type="ECO:0000313" key="2">
    <source>
        <dbReference type="EMBL" id="RDX62975.1"/>
    </source>
</evidence>
<accession>A0A371EAB5</accession>
<feature type="non-terminal residue" evidence="2">
    <location>
        <position position="210"/>
    </location>
</feature>
<feature type="signal peptide" evidence="1">
    <location>
        <begin position="1"/>
        <end position="27"/>
    </location>
</feature>
<evidence type="ECO:0000256" key="1">
    <source>
        <dbReference type="SAM" id="SignalP"/>
    </source>
</evidence>
<protein>
    <recommendedName>
        <fullName evidence="4">Pollen Ole e 1 allergen and extensin family protein</fullName>
    </recommendedName>
</protein>
<dbReference type="Pfam" id="PF01190">
    <property type="entry name" value="Pollen_Ole_e_1"/>
    <property type="match status" value="1"/>
</dbReference>
<evidence type="ECO:0000313" key="3">
    <source>
        <dbReference type="Proteomes" id="UP000257109"/>
    </source>
</evidence>
<keyword evidence="1" id="KW-0732">Signal</keyword>
<dbReference type="STRING" id="157652.A0A371EAB5"/>
<proteinExistence type="predicted"/>
<dbReference type="Proteomes" id="UP000257109">
    <property type="component" value="Unassembled WGS sequence"/>
</dbReference>
<dbReference type="OrthoDB" id="744797at2759"/>
<dbReference type="PANTHER" id="PTHR47273:SF6">
    <property type="entry name" value="POLLEN OLE E 1 ALLERGEN AND EXTENSIN FAMILY PROTEIN"/>
    <property type="match status" value="1"/>
</dbReference>
<evidence type="ECO:0008006" key="4">
    <source>
        <dbReference type="Google" id="ProtNLM"/>
    </source>
</evidence>
<gene>
    <name evidence="2" type="ORF">CR513_58644</name>
</gene>
<sequence>MMMSYFCGCHGLVIVLLILVVASPAVGEDNPLLELSSRDEVVQIAGYGEEKLSTVLITGSVNCEAPHQPHAWPVQGASVAVNCHSHGSKSMVARGVTDEFGDFMVDLPSHLHAIPNLEKKCTVKIHRIPKASLCRPVHALFLWEWHSHLQCRKHKDLARKDEQSTMAHLDGASSHSIGLHGIHSIHQFEKHTRLTFESCLRLLHSCVKTT</sequence>
<dbReference type="EMBL" id="QJKJ01015158">
    <property type="protein sequence ID" value="RDX62975.1"/>
    <property type="molecule type" value="Genomic_DNA"/>
</dbReference>
<feature type="non-terminal residue" evidence="2">
    <location>
        <position position="1"/>
    </location>
</feature>